<name>A0A0W0UGW6_9GAMM</name>
<gene>
    <name evidence="1" type="primary">pilE</name>
    <name evidence="1" type="ORF">Ljam_1329</name>
</gene>
<dbReference type="OrthoDB" id="5296638at2"/>
<dbReference type="AlphaFoldDB" id="A0A0W0UGW6"/>
<sequence>MLNKGFTLFESLLVLFLLAIFTCLGYPSYLSHLQHARRYDGQAALLDLANRMEHFYAENHTYETATLATGQTTDIKETSLSNEKWYRLKIMSQTPHGFILHAIPRDAQSNDKACQTLSFDQAGVKGISAGPINKPTATVIKCWQ</sequence>
<dbReference type="EMBL" id="LNYG01000013">
    <property type="protein sequence ID" value="KTD07134.1"/>
    <property type="molecule type" value="Genomic_DNA"/>
</dbReference>
<dbReference type="RefSeq" id="WP_058449346.1">
    <property type="nucleotide sequence ID" value="NZ_CAAAJF010000007.1"/>
</dbReference>
<dbReference type="Proteomes" id="UP000054715">
    <property type="component" value="Unassembled WGS sequence"/>
</dbReference>
<dbReference type="PATRIC" id="fig|455.5.peg.1402"/>
<protein>
    <submittedName>
        <fullName evidence="1">Type-IV pilin</fullName>
    </submittedName>
</protein>
<reference evidence="1 2" key="1">
    <citation type="submission" date="2015-11" db="EMBL/GenBank/DDBJ databases">
        <title>Genomic analysis of 38 Legionella species identifies large and diverse effector repertoires.</title>
        <authorList>
            <person name="Burstein D."/>
            <person name="Amaro F."/>
            <person name="Zusman T."/>
            <person name="Lifshitz Z."/>
            <person name="Cohen O."/>
            <person name="Gilbert J.A."/>
            <person name="Pupko T."/>
            <person name="Shuman H.A."/>
            <person name="Segal G."/>
        </authorList>
    </citation>
    <scope>NUCLEOTIDE SEQUENCE [LARGE SCALE GENOMIC DNA]</scope>
    <source>
        <strain evidence="1 2">JA-26-G1-E2</strain>
    </source>
</reference>
<dbReference type="GO" id="GO:0043683">
    <property type="term" value="P:type IV pilus assembly"/>
    <property type="evidence" value="ECO:0007669"/>
    <property type="project" value="InterPro"/>
</dbReference>
<dbReference type="InterPro" id="IPR045584">
    <property type="entry name" value="Pilin-like"/>
</dbReference>
<dbReference type="InterPro" id="IPR012902">
    <property type="entry name" value="N_methyl_site"/>
</dbReference>
<dbReference type="Gene3D" id="3.30.700.10">
    <property type="entry name" value="Glycoprotein, Type 4 Pilin"/>
    <property type="match status" value="1"/>
</dbReference>
<organism evidence="1 2">
    <name type="scientific">Legionella jamestowniensis</name>
    <dbReference type="NCBI Taxonomy" id="455"/>
    <lineage>
        <taxon>Bacteria</taxon>
        <taxon>Pseudomonadati</taxon>
        <taxon>Pseudomonadota</taxon>
        <taxon>Gammaproteobacteria</taxon>
        <taxon>Legionellales</taxon>
        <taxon>Legionellaceae</taxon>
        <taxon>Legionella</taxon>
    </lineage>
</organism>
<accession>A0A0W0UGW6</accession>
<comment type="caution">
    <text evidence="1">The sequence shown here is derived from an EMBL/GenBank/DDBJ whole genome shotgun (WGS) entry which is preliminary data.</text>
</comment>
<dbReference type="SUPFAM" id="SSF54523">
    <property type="entry name" value="Pili subunits"/>
    <property type="match status" value="1"/>
</dbReference>
<evidence type="ECO:0000313" key="2">
    <source>
        <dbReference type="Proteomes" id="UP000054715"/>
    </source>
</evidence>
<dbReference type="STRING" id="455.Ljam_1329"/>
<proteinExistence type="predicted"/>
<dbReference type="Pfam" id="PF16732">
    <property type="entry name" value="ComP_DUS"/>
    <property type="match status" value="1"/>
</dbReference>
<dbReference type="NCBIfam" id="TIGR02532">
    <property type="entry name" value="IV_pilin_GFxxxE"/>
    <property type="match status" value="1"/>
</dbReference>
<evidence type="ECO:0000313" key="1">
    <source>
        <dbReference type="EMBL" id="KTD07134.1"/>
    </source>
</evidence>
<dbReference type="InterPro" id="IPR031982">
    <property type="entry name" value="PilE-like"/>
</dbReference>